<dbReference type="Proteomes" id="UP000016511">
    <property type="component" value="Unassembled WGS sequence"/>
</dbReference>
<dbReference type="HOGENOM" id="CLU_010194_1_0_9"/>
<organism evidence="3 4">
    <name type="scientific">Aneurinibacillus aneurinilyticus ATCC 12856</name>
    <dbReference type="NCBI Taxonomy" id="649747"/>
    <lineage>
        <taxon>Bacteria</taxon>
        <taxon>Bacillati</taxon>
        <taxon>Bacillota</taxon>
        <taxon>Bacilli</taxon>
        <taxon>Bacillales</taxon>
        <taxon>Paenibacillaceae</taxon>
        <taxon>Aneurinibacillus group</taxon>
        <taxon>Aneurinibacillus</taxon>
    </lineage>
</organism>
<keyword evidence="2" id="KW-0560">Oxidoreductase</keyword>
<dbReference type="FunFam" id="3.40.50.720:FF:000084">
    <property type="entry name" value="Short-chain dehydrogenase reductase"/>
    <property type="match status" value="1"/>
</dbReference>
<accession>U1YID2</accession>
<dbReference type="AlphaFoldDB" id="U1YID2"/>
<dbReference type="GO" id="GO:0016491">
    <property type="term" value="F:oxidoreductase activity"/>
    <property type="evidence" value="ECO:0007669"/>
    <property type="project" value="UniProtKB-KW"/>
</dbReference>
<name>U1YID2_ANEAE</name>
<gene>
    <name evidence="3" type="ORF">HMPREF0083_00053</name>
</gene>
<dbReference type="GO" id="GO:0008206">
    <property type="term" value="P:bile acid metabolic process"/>
    <property type="evidence" value="ECO:0007669"/>
    <property type="project" value="UniProtKB-ARBA"/>
</dbReference>
<comment type="similarity">
    <text evidence="1">Belongs to the short-chain dehydrogenases/reductases (SDR) family.</text>
</comment>
<dbReference type="InterPro" id="IPR036291">
    <property type="entry name" value="NAD(P)-bd_dom_sf"/>
</dbReference>
<dbReference type="NCBIfam" id="NF005559">
    <property type="entry name" value="PRK07231.1"/>
    <property type="match status" value="1"/>
</dbReference>
<evidence type="ECO:0000313" key="4">
    <source>
        <dbReference type="Proteomes" id="UP000016511"/>
    </source>
</evidence>
<dbReference type="STRING" id="649747.HMPREF0083_00053"/>
<dbReference type="PATRIC" id="fig|649747.3.peg.48"/>
<dbReference type="PROSITE" id="PS00061">
    <property type="entry name" value="ADH_SHORT"/>
    <property type="match status" value="1"/>
</dbReference>
<dbReference type="Gene3D" id="3.40.50.720">
    <property type="entry name" value="NAD(P)-binding Rossmann-like Domain"/>
    <property type="match status" value="1"/>
</dbReference>
<keyword evidence="4" id="KW-1185">Reference proteome</keyword>
<reference evidence="3 4" key="1">
    <citation type="submission" date="2013-08" db="EMBL/GenBank/DDBJ databases">
        <authorList>
            <person name="Weinstock G."/>
            <person name="Sodergren E."/>
            <person name="Wylie T."/>
            <person name="Fulton L."/>
            <person name="Fulton R."/>
            <person name="Fronick C."/>
            <person name="O'Laughlin M."/>
            <person name="Godfrey J."/>
            <person name="Miner T."/>
            <person name="Herter B."/>
            <person name="Appelbaum E."/>
            <person name="Cordes M."/>
            <person name="Lek S."/>
            <person name="Wollam A."/>
            <person name="Pepin K.H."/>
            <person name="Palsikar V.B."/>
            <person name="Mitreva M."/>
            <person name="Wilson R.K."/>
        </authorList>
    </citation>
    <scope>NUCLEOTIDE SEQUENCE [LARGE SCALE GENOMIC DNA]</scope>
    <source>
        <strain evidence="3 4">ATCC 12856</strain>
    </source>
</reference>
<protein>
    <submittedName>
        <fullName evidence="3">Oxidoreductase, short chain dehydrogenase/reductase family protein</fullName>
    </submittedName>
</protein>
<dbReference type="PRINTS" id="PR00081">
    <property type="entry name" value="GDHRDH"/>
</dbReference>
<sequence length="256" mass="27393">MEVDWMLLEDKVAIVTGGGSGMGRAVSLLFAEQGAHVVVADIDEEAARQTSDHIGPRAFPIQGNVAEAEDVKRMVRETINRFGRIDILVNNAGVPLAFTPIEETEDETWDRMMDVNAKSIFLTAKHVVPHMKKSGGVIVNTASIAGIRARPGLHAYCASKGAAIMLTKALAIELAPHKIRVNAINPGPADTPMLSRFMNGDAEQIEKDTKEIFINSVPLGTLIEAQDIANAALYLCSDLAAKVTGEVLNVDGGRGI</sequence>
<proteinExistence type="inferred from homology"/>
<dbReference type="PRINTS" id="PR00080">
    <property type="entry name" value="SDRFAMILY"/>
</dbReference>
<dbReference type="PANTHER" id="PTHR24321">
    <property type="entry name" value="DEHYDROGENASES, SHORT CHAIN"/>
    <property type="match status" value="1"/>
</dbReference>
<comment type="caution">
    <text evidence="3">The sequence shown here is derived from an EMBL/GenBank/DDBJ whole genome shotgun (WGS) entry which is preliminary data.</text>
</comment>
<evidence type="ECO:0000256" key="2">
    <source>
        <dbReference type="ARBA" id="ARBA00023002"/>
    </source>
</evidence>
<evidence type="ECO:0000256" key="1">
    <source>
        <dbReference type="ARBA" id="ARBA00006484"/>
    </source>
</evidence>
<dbReference type="Pfam" id="PF13561">
    <property type="entry name" value="adh_short_C2"/>
    <property type="match status" value="1"/>
</dbReference>
<dbReference type="eggNOG" id="COG1028">
    <property type="taxonomic scope" value="Bacteria"/>
</dbReference>
<dbReference type="PANTHER" id="PTHR24321:SF8">
    <property type="entry name" value="ESTRADIOL 17-BETA-DEHYDROGENASE 8-RELATED"/>
    <property type="match status" value="1"/>
</dbReference>
<dbReference type="SUPFAM" id="SSF51735">
    <property type="entry name" value="NAD(P)-binding Rossmann-fold domains"/>
    <property type="match status" value="1"/>
</dbReference>
<dbReference type="EMBL" id="AWSJ01000003">
    <property type="protein sequence ID" value="ERI11857.1"/>
    <property type="molecule type" value="Genomic_DNA"/>
</dbReference>
<dbReference type="InterPro" id="IPR020904">
    <property type="entry name" value="Sc_DH/Rdtase_CS"/>
</dbReference>
<evidence type="ECO:0000313" key="3">
    <source>
        <dbReference type="EMBL" id="ERI11857.1"/>
    </source>
</evidence>
<dbReference type="InterPro" id="IPR002347">
    <property type="entry name" value="SDR_fam"/>
</dbReference>